<dbReference type="STRING" id="5627.A0A1C7LN26"/>
<comment type="similarity">
    <text evidence="2">Belongs to the class-I pyridoxal-phosphate-dependent aminotransferase family.</text>
</comment>
<dbReference type="OMA" id="HAKRDVF"/>
<dbReference type="GO" id="GO:0008483">
    <property type="term" value="F:transaminase activity"/>
    <property type="evidence" value="ECO:0007669"/>
    <property type="project" value="UniProtKB-KW"/>
</dbReference>
<evidence type="ECO:0000256" key="6">
    <source>
        <dbReference type="SAM" id="MobiDB-lite"/>
    </source>
</evidence>
<keyword evidence="3 8" id="KW-0032">Aminotransferase</keyword>
<evidence type="ECO:0000259" key="7">
    <source>
        <dbReference type="Pfam" id="PF00155"/>
    </source>
</evidence>
<evidence type="ECO:0000256" key="5">
    <source>
        <dbReference type="ARBA" id="ARBA00022898"/>
    </source>
</evidence>
<keyword evidence="5" id="KW-0663">Pyridoxal phosphate</keyword>
<dbReference type="InterPro" id="IPR015424">
    <property type="entry name" value="PyrdxlP-dep_Trfase"/>
</dbReference>
<keyword evidence="9" id="KW-1185">Reference proteome</keyword>
<comment type="cofactor">
    <cofactor evidence="1">
        <name>pyridoxal 5'-phosphate</name>
        <dbReference type="ChEBI" id="CHEBI:597326"/>
    </cofactor>
</comment>
<dbReference type="GO" id="GO:1901605">
    <property type="term" value="P:alpha-amino acid metabolic process"/>
    <property type="evidence" value="ECO:0007669"/>
    <property type="project" value="TreeGrafter"/>
</dbReference>
<dbReference type="InterPro" id="IPR004839">
    <property type="entry name" value="Aminotransferase_I/II_large"/>
</dbReference>
<evidence type="ECO:0000256" key="2">
    <source>
        <dbReference type="ARBA" id="ARBA00007441"/>
    </source>
</evidence>
<feature type="compositionally biased region" description="Low complexity" evidence="6">
    <location>
        <begin position="419"/>
        <end position="438"/>
    </location>
</feature>
<organism evidence="8 9">
    <name type="scientific">Grifola frondosa</name>
    <name type="common">Maitake</name>
    <name type="synonym">Polyporus frondosus</name>
    <dbReference type="NCBI Taxonomy" id="5627"/>
    <lineage>
        <taxon>Eukaryota</taxon>
        <taxon>Fungi</taxon>
        <taxon>Dikarya</taxon>
        <taxon>Basidiomycota</taxon>
        <taxon>Agaricomycotina</taxon>
        <taxon>Agaricomycetes</taxon>
        <taxon>Polyporales</taxon>
        <taxon>Grifolaceae</taxon>
        <taxon>Grifola</taxon>
    </lineage>
</organism>
<dbReference type="SUPFAM" id="SSF53383">
    <property type="entry name" value="PLP-dependent transferases"/>
    <property type="match status" value="1"/>
</dbReference>
<dbReference type="PANTHER" id="PTHR42790:SF19">
    <property type="entry name" value="KYNURENINE_ALPHA-AMINOADIPATE AMINOTRANSFERASE, MITOCHONDRIAL"/>
    <property type="match status" value="1"/>
</dbReference>
<gene>
    <name evidence="8" type="primary">AADAT</name>
    <name evidence="8" type="ORF">A0H81_13777</name>
</gene>
<proteinExistence type="inferred from homology"/>
<evidence type="ECO:0000256" key="4">
    <source>
        <dbReference type="ARBA" id="ARBA00022679"/>
    </source>
</evidence>
<dbReference type="OrthoDB" id="691673at2759"/>
<feature type="domain" description="Aminotransferase class I/classII large" evidence="7">
    <location>
        <begin position="128"/>
        <end position="374"/>
    </location>
</feature>
<evidence type="ECO:0000313" key="8">
    <source>
        <dbReference type="EMBL" id="OBZ66161.1"/>
    </source>
</evidence>
<dbReference type="InterPro" id="IPR015421">
    <property type="entry name" value="PyrdxlP-dep_Trfase_major"/>
</dbReference>
<reference evidence="8 9" key="1">
    <citation type="submission" date="2016-03" db="EMBL/GenBank/DDBJ databases">
        <title>Whole genome sequencing of Grifola frondosa 9006-11.</title>
        <authorList>
            <person name="Min B."/>
            <person name="Park H."/>
            <person name="Kim J.-G."/>
            <person name="Cho H."/>
            <person name="Oh Y.-L."/>
            <person name="Kong W.-S."/>
            <person name="Choi I.-G."/>
        </authorList>
    </citation>
    <scope>NUCLEOTIDE SEQUENCE [LARGE SCALE GENOMIC DNA]</scope>
    <source>
        <strain evidence="8 9">9006-11</strain>
    </source>
</reference>
<comment type="caution">
    <text evidence="8">The sequence shown here is derived from an EMBL/GenBank/DDBJ whole genome shotgun (WGS) entry which is preliminary data.</text>
</comment>
<evidence type="ECO:0000256" key="1">
    <source>
        <dbReference type="ARBA" id="ARBA00001933"/>
    </source>
</evidence>
<dbReference type="PANTHER" id="PTHR42790">
    <property type="entry name" value="AMINOTRANSFERASE"/>
    <property type="match status" value="1"/>
</dbReference>
<dbReference type="InterPro" id="IPR050859">
    <property type="entry name" value="Class-I_PLP-dep_aminotransf"/>
</dbReference>
<dbReference type="AlphaFoldDB" id="A0A1C7LN26"/>
<dbReference type="CDD" id="cd00609">
    <property type="entry name" value="AAT_like"/>
    <property type="match status" value="1"/>
</dbReference>
<protein>
    <submittedName>
        <fullName evidence="8">Kynurenine/alpha-aminoadipate aminotransferase, mitochondrial</fullName>
    </submittedName>
</protein>
<feature type="region of interest" description="Disordered" evidence="6">
    <location>
        <begin position="386"/>
        <end position="455"/>
    </location>
</feature>
<name>A0A1C7LN26_GRIFR</name>
<evidence type="ECO:0000313" key="9">
    <source>
        <dbReference type="Proteomes" id="UP000092993"/>
    </source>
</evidence>
<sequence>MASGTQYTVDSTRTLNVLPDEFYTPFFSNLSKNRRADPIRALLPLEQRPGVISLLAGKPNAETFPITALQYTISDPAGSSAGTTIALSPEDLAVGLQYNHTAGLPELVEWVYGLQEDVHGRRKGEGWRVSIGVGSSDLIYKAVSTLVNPGDAVLIEAPVYAGIIPMFQVLDCEFVEVDTDAHGIRSQSLRTILENWPPAKPKPKVLYTVPYGCNPTGMTATLERRLEVLALAREHNFLILEDDAYFYLYFGDAPRPPSYFALDAAQPEVGRVVRFDSLSKVISSGMRIGFISAPASIVDAIDIHTQNANLQGPTFSQLLAVRLLQTWGHAGFQTHTARVAQFYRAKRDVFERLLRTHLAGLVEWTTPEAGMFFWFKLLLGDAGSPTLRKSSARRRSARRARAAGHGVPAQRAQDRVRARGVQPAAAGAGRRGAAAAARGHPRRAPVPRGGRSGGEFDRWRRRDRVDLCVAVVRPYFNRAFDTIKGVASPNIRVVC</sequence>
<dbReference type="GO" id="GO:0030170">
    <property type="term" value="F:pyridoxal phosphate binding"/>
    <property type="evidence" value="ECO:0007669"/>
    <property type="project" value="InterPro"/>
</dbReference>
<accession>A0A1C7LN26</accession>
<dbReference type="Gene3D" id="3.40.640.10">
    <property type="entry name" value="Type I PLP-dependent aspartate aminotransferase-like (Major domain)"/>
    <property type="match status" value="1"/>
</dbReference>
<dbReference type="Proteomes" id="UP000092993">
    <property type="component" value="Unassembled WGS sequence"/>
</dbReference>
<keyword evidence="4 8" id="KW-0808">Transferase</keyword>
<dbReference type="EMBL" id="LUGG01000032">
    <property type="protein sequence ID" value="OBZ66161.1"/>
    <property type="molecule type" value="Genomic_DNA"/>
</dbReference>
<dbReference type="Pfam" id="PF00155">
    <property type="entry name" value="Aminotran_1_2"/>
    <property type="match status" value="1"/>
</dbReference>
<feature type="compositionally biased region" description="Basic residues" evidence="6">
    <location>
        <begin position="390"/>
        <end position="402"/>
    </location>
</feature>
<evidence type="ECO:0000256" key="3">
    <source>
        <dbReference type="ARBA" id="ARBA00022576"/>
    </source>
</evidence>